<proteinExistence type="predicted"/>
<sequence>MDPARWISLQCVLALLLGSMEGVVMQVQAAEFPRFVRCRGVNLSQTIPLIS</sequence>
<accession>G2J9E0</accession>
<name>G2J9E0_9BURK</name>
<dbReference type="STRING" id="1070319.CAGGBEG34_230026"/>
<gene>
    <name evidence="1" type="ORF">CAGGBEG34_230026</name>
</gene>
<dbReference type="Proteomes" id="UP000054051">
    <property type="component" value="Unassembled WGS sequence"/>
</dbReference>
<protein>
    <submittedName>
        <fullName evidence="1">Uncharacterized protein</fullName>
    </submittedName>
</protein>
<keyword evidence="2" id="KW-1185">Reference proteome</keyword>
<dbReference type="EMBL" id="CAFB01000040">
    <property type="protein sequence ID" value="CCD29387.1"/>
    <property type="molecule type" value="Genomic_DNA"/>
</dbReference>
<comment type="caution">
    <text evidence="1">The sequence shown here is derived from an EMBL/GenBank/DDBJ whole genome shotgun (WGS) entry which is preliminary data.</text>
</comment>
<dbReference type="AlphaFoldDB" id="G2J9E0"/>
<reference evidence="1 2" key="1">
    <citation type="submission" date="2011-08" db="EMBL/GenBank/DDBJ databases">
        <title>The genome of the obligate endobacterium of an arbuscular mycorrhizal fungus reveals an interphylum network of nutritional interactions.</title>
        <authorList>
            <person name="Ghignone S."/>
            <person name="Salvioli A."/>
            <person name="Anca I."/>
            <person name="Lumini E."/>
            <person name="Ortu G."/>
            <person name="Petiti L."/>
            <person name="Cruveiller S."/>
            <person name="Bianciotto V."/>
            <person name="Piffanelli P."/>
            <person name="Lanfranco L."/>
            <person name="Bonfante P."/>
        </authorList>
    </citation>
    <scope>NUCLEOTIDE SEQUENCE [LARGE SCALE GENOMIC DNA]</scope>
    <source>
        <strain evidence="1 2">BEG34</strain>
    </source>
</reference>
<organism evidence="1 2">
    <name type="scientific">Candidatus Glomeribacter gigasporarum BEG34</name>
    <dbReference type="NCBI Taxonomy" id="1070319"/>
    <lineage>
        <taxon>Bacteria</taxon>
        <taxon>Pseudomonadati</taxon>
        <taxon>Pseudomonadota</taxon>
        <taxon>Betaproteobacteria</taxon>
        <taxon>Burkholderiales</taxon>
        <taxon>Burkholderiaceae</taxon>
        <taxon>Candidatus Glomeribacter</taxon>
    </lineage>
</organism>
<evidence type="ECO:0000313" key="2">
    <source>
        <dbReference type="Proteomes" id="UP000054051"/>
    </source>
</evidence>
<evidence type="ECO:0000313" key="1">
    <source>
        <dbReference type="EMBL" id="CCD29387.1"/>
    </source>
</evidence>